<evidence type="ECO:0000313" key="2">
    <source>
        <dbReference type="EMBL" id="RYU93623.1"/>
    </source>
</evidence>
<evidence type="ECO:0000313" key="3">
    <source>
        <dbReference type="Proteomes" id="UP000293162"/>
    </source>
</evidence>
<protein>
    <submittedName>
        <fullName evidence="2">Uncharacterized protein</fullName>
    </submittedName>
</protein>
<keyword evidence="1" id="KW-1133">Transmembrane helix</keyword>
<feature type="transmembrane region" description="Helical" evidence="1">
    <location>
        <begin position="6"/>
        <end position="26"/>
    </location>
</feature>
<evidence type="ECO:0000256" key="1">
    <source>
        <dbReference type="SAM" id="Phobius"/>
    </source>
</evidence>
<dbReference type="RefSeq" id="WP_130023230.1">
    <property type="nucleotide sequence ID" value="NZ_SEWF01000040.1"/>
</dbReference>
<keyword evidence="1" id="KW-0812">Transmembrane</keyword>
<keyword evidence="1" id="KW-0472">Membrane</keyword>
<dbReference type="Proteomes" id="UP000293162">
    <property type="component" value="Unassembled WGS sequence"/>
</dbReference>
<comment type="caution">
    <text evidence="2">The sequence shown here is derived from an EMBL/GenBank/DDBJ whole genome shotgun (WGS) entry which is preliminary data.</text>
</comment>
<organism evidence="2 3">
    <name type="scientific">Emticicia agri</name>
    <dbReference type="NCBI Taxonomy" id="2492393"/>
    <lineage>
        <taxon>Bacteria</taxon>
        <taxon>Pseudomonadati</taxon>
        <taxon>Bacteroidota</taxon>
        <taxon>Cytophagia</taxon>
        <taxon>Cytophagales</taxon>
        <taxon>Leadbetterellaceae</taxon>
        <taxon>Emticicia</taxon>
    </lineage>
</organism>
<name>A0A4Q5LVX0_9BACT</name>
<sequence length="96" mass="11378">MMKKYLLILLNFIAICGIYHVVTYILGHYYSIKNLRNFDILPALFVISYLLAIFILPYLSFHYLLKEPLKLRLVGVAYVFFWFVIISSFYNSALQK</sequence>
<dbReference type="EMBL" id="SEWF01000040">
    <property type="protein sequence ID" value="RYU93623.1"/>
    <property type="molecule type" value="Genomic_DNA"/>
</dbReference>
<proteinExistence type="predicted"/>
<reference evidence="2 3" key="1">
    <citation type="submission" date="2019-02" db="EMBL/GenBank/DDBJ databases">
        <title>Bacterial novel species Emticicia sp. 17J42-9 isolated from soil.</title>
        <authorList>
            <person name="Jung H.-Y."/>
        </authorList>
    </citation>
    <scope>NUCLEOTIDE SEQUENCE [LARGE SCALE GENOMIC DNA]</scope>
    <source>
        <strain evidence="2 3">17J42-9</strain>
    </source>
</reference>
<gene>
    <name evidence="2" type="ORF">EWM59_21045</name>
</gene>
<feature type="transmembrane region" description="Helical" evidence="1">
    <location>
        <begin position="71"/>
        <end position="90"/>
    </location>
</feature>
<keyword evidence="3" id="KW-1185">Reference proteome</keyword>
<feature type="transmembrane region" description="Helical" evidence="1">
    <location>
        <begin position="38"/>
        <end position="59"/>
    </location>
</feature>
<accession>A0A4Q5LVX0</accession>
<dbReference type="AlphaFoldDB" id="A0A4Q5LVX0"/>